<evidence type="ECO:0000313" key="2">
    <source>
        <dbReference type="EMBL" id="MFC3968852.1"/>
    </source>
</evidence>
<evidence type="ECO:0008006" key="4">
    <source>
        <dbReference type="Google" id="ProtNLM"/>
    </source>
</evidence>
<dbReference type="SUPFAM" id="SSF53474">
    <property type="entry name" value="alpha/beta-Hydrolases"/>
    <property type="match status" value="1"/>
</dbReference>
<dbReference type="InterPro" id="IPR029058">
    <property type="entry name" value="AB_hydrolase_fold"/>
</dbReference>
<feature type="transmembrane region" description="Helical" evidence="1">
    <location>
        <begin position="151"/>
        <end position="184"/>
    </location>
</feature>
<dbReference type="EMBL" id="JBHSBD010000051">
    <property type="protein sequence ID" value="MFC3968852.1"/>
    <property type="molecule type" value="Genomic_DNA"/>
</dbReference>
<proteinExistence type="predicted"/>
<reference evidence="3" key="1">
    <citation type="journal article" date="2019" name="Int. J. Syst. Evol. Microbiol.">
        <title>The Global Catalogue of Microorganisms (GCM) 10K type strain sequencing project: providing services to taxonomists for standard genome sequencing and annotation.</title>
        <authorList>
            <consortium name="The Broad Institute Genomics Platform"/>
            <consortium name="The Broad Institute Genome Sequencing Center for Infectious Disease"/>
            <person name="Wu L."/>
            <person name="Ma J."/>
        </authorList>
    </citation>
    <scope>NUCLEOTIDE SEQUENCE [LARGE SCALE GENOMIC DNA]</scope>
    <source>
        <strain evidence="3">TBRC 5781</strain>
    </source>
</reference>
<dbReference type="RefSeq" id="WP_377307252.1">
    <property type="nucleotide sequence ID" value="NZ_JBHSBD010000051.1"/>
</dbReference>
<comment type="caution">
    <text evidence="2">The sequence shown here is derived from an EMBL/GenBank/DDBJ whole genome shotgun (WGS) entry which is preliminary data.</text>
</comment>
<dbReference type="Gene3D" id="3.40.50.1820">
    <property type="entry name" value="alpha/beta hydrolase"/>
    <property type="match status" value="1"/>
</dbReference>
<keyword evidence="3" id="KW-1185">Reference proteome</keyword>
<evidence type="ECO:0000256" key="1">
    <source>
        <dbReference type="SAM" id="Phobius"/>
    </source>
</evidence>
<evidence type="ECO:0000313" key="3">
    <source>
        <dbReference type="Proteomes" id="UP001595697"/>
    </source>
</evidence>
<keyword evidence="1" id="KW-0472">Membrane</keyword>
<gene>
    <name evidence="2" type="ORF">ACFOVS_12050</name>
</gene>
<dbReference type="Proteomes" id="UP001595697">
    <property type="component" value="Unassembled WGS sequence"/>
</dbReference>
<keyword evidence="1" id="KW-1133">Transmembrane helix</keyword>
<accession>A0ABV8EAN9</accession>
<keyword evidence="1" id="KW-0812">Transmembrane</keyword>
<feature type="transmembrane region" description="Helical" evidence="1">
    <location>
        <begin position="313"/>
        <end position="338"/>
    </location>
</feature>
<feature type="transmembrane region" description="Helical" evidence="1">
    <location>
        <begin position="191"/>
        <end position="214"/>
    </location>
</feature>
<sequence>MCEEAGGLILVVLVHGTWGRGIFPVEVDKERRDGPLWFQTGSAFFGELNTKLRETFSSSSYQFEMEPFFWSGANSIRARDRASDHLQEWFKGKLSTKNYAGVLIVAHSHGANLLKKVALTCPNSNVNVVTLGAPFLEVYADNEISIDIGSVWSLCVAVFSIMYFFFKIFPYLFGIDLLGLILFVQSENGRTAIGVLLLFFGSSIAMGIASMFGLDSTERAKSLAAVTKGNLDWSPLKDCGVLILRAVDDEASLVLAAGAIGNRICIVALKIAQTLALISVHPLYLLPVAFCMTMFSFLFVNFGGLFSDPARNLYFATTAFIAIFIFLPGVLYLAALFLSGLFKSTHGRELFLGAINTVLNAQSAPDIHQSARIVTLPGFQRRNGGFRHSVYDHSDCAPTIVEWLANRLGV</sequence>
<organism evidence="2 3">
    <name type="scientific">Rhizobium lemnae</name>
    <dbReference type="NCBI Taxonomy" id="1214924"/>
    <lineage>
        <taxon>Bacteria</taxon>
        <taxon>Pseudomonadati</taxon>
        <taxon>Pseudomonadota</taxon>
        <taxon>Alphaproteobacteria</taxon>
        <taxon>Hyphomicrobiales</taxon>
        <taxon>Rhizobiaceae</taxon>
        <taxon>Rhizobium/Agrobacterium group</taxon>
        <taxon>Rhizobium</taxon>
    </lineage>
</organism>
<protein>
    <recommendedName>
        <fullName evidence="4">Alpha/beta hydrolase</fullName>
    </recommendedName>
</protein>
<feature type="transmembrane region" description="Helical" evidence="1">
    <location>
        <begin position="284"/>
        <end position="307"/>
    </location>
</feature>
<name>A0ABV8EAN9_9HYPH</name>